<evidence type="ECO:0000313" key="3">
    <source>
        <dbReference type="Proteomes" id="UP001610335"/>
    </source>
</evidence>
<feature type="region of interest" description="Disordered" evidence="1">
    <location>
        <begin position="64"/>
        <end position="85"/>
    </location>
</feature>
<name>A0ABR4IH28_9EURO</name>
<evidence type="ECO:0000313" key="2">
    <source>
        <dbReference type="EMBL" id="KAL2826892.1"/>
    </source>
</evidence>
<dbReference type="EMBL" id="JBFXLS010000028">
    <property type="protein sequence ID" value="KAL2826892.1"/>
    <property type="molecule type" value="Genomic_DNA"/>
</dbReference>
<gene>
    <name evidence="2" type="ORF">BDW59DRAFT_160778</name>
</gene>
<feature type="region of interest" description="Disordered" evidence="1">
    <location>
        <begin position="109"/>
        <end position="128"/>
    </location>
</feature>
<dbReference type="Proteomes" id="UP001610335">
    <property type="component" value="Unassembled WGS sequence"/>
</dbReference>
<protein>
    <submittedName>
        <fullName evidence="2">Uncharacterized protein</fullName>
    </submittedName>
</protein>
<organism evidence="2 3">
    <name type="scientific">Aspergillus cavernicola</name>
    <dbReference type="NCBI Taxonomy" id="176166"/>
    <lineage>
        <taxon>Eukaryota</taxon>
        <taxon>Fungi</taxon>
        <taxon>Dikarya</taxon>
        <taxon>Ascomycota</taxon>
        <taxon>Pezizomycotina</taxon>
        <taxon>Eurotiomycetes</taxon>
        <taxon>Eurotiomycetidae</taxon>
        <taxon>Eurotiales</taxon>
        <taxon>Aspergillaceae</taxon>
        <taxon>Aspergillus</taxon>
        <taxon>Aspergillus subgen. Nidulantes</taxon>
    </lineage>
</organism>
<comment type="caution">
    <text evidence="2">The sequence shown here is derived from an EMBL/GenBank/DDBJ whole genome shotgun (WGS) entry which is preliminary data.</text>
</comment>
<evidence type="ECO:0000256" key="1">
    <source>
        <dbReference type="SAM" id="MobiDB-lite"/>
    </source>
</evidence>
<sequence>MTTPRNLQFSRVQSALQTIYGPISPTSIQTPSTWTPPQSSGGHKGRYLWTDAFGVLNLLTLHTESNRSSSSSSSQLEPGPGTGNRNNKHYLILAARLIETVHDILGRTRDGTTRLPGATDNNPLGGGLRIGKVDESGRDGDGQYHHYLTLWMFALNRMSVACGDAKYNRQAISLAKAIHGAFFVNRGSENPRMVWKMDMGLSRALVGSEGNLDPIDGYVIFRILQAAAAAVQDGEEGGDVLAEEIEDYKRVMKRKGEHFVSSDPLDLGMTLWTAHWAVDEEWAGKLAERCFEQIYELFEIERYFERRPKYRLAFREFGTAMGMRCMAEQDSEKERSVDLKVYADRILAAWEPYMEGEGAAPEDLRPITRVMYASAVIPGAFQRGYLGPEPRL</sequence>
<proteinExistence type="predicted"/>
<keyword evidence="3" id="KW-1185">Reference proteome</keyword>
<reference evidence="2 3" key="1">
    <citation type="submission" date="2024-07" db="EMBL/GenBank/DDBJ databases">
        <title>Section-level genome sequencing and comparative genomics of Aspergillus sections Usti and Cavernicolus.</title>
        <authorList>
            <consortium name="Lawrence Berkeley National Laboratory"/>
            <person name="Nybo J.L."/>
            <person name="Vesth T.C."/>
            <person name="Theobald S."/>
            <person name="Frisvad J.C."/>
            <person name="Larsen T.O."/>
            <person name="Kjaerboelling I."/>
            <person name="Rothschild-Mancinelli K."/>
            <person name="Lyhne E.K."/>
            <person name="Kogle M.E."/>
            <person name="Barry K."/>
            <person name="Clum A."/>
            <person name="Na H."/>
            <person name="Ledsgaard L."/>
            <person name="Lin J."/>
            <person name="Lipzen A."/>
            <person name="Kuo A."/>
            <person name="Riley R."/>
            <person name="Mondo S."/>
            <person name="LaButti K."/>
            <person name="Haridas S."/>
            <person name="Pangalinan J."/>
            <person name="Salamov A.A."/>
            <person name="Simmons B.A."/>
            <person name="Magnuson J.K."/>
            <person name="Chen J."/>
            <person name="Drula E."/>
            <person name="Henrissat B."/>
            <person name="Wiebenga A."/>
            <person name="Lubbers R.J."/>
            <person name="Gomes A.C."/>
            <person name="Makela M.R."/>
            <person name="Stajich J."/>
            <person name="Grigoriev I.V."/>
            <person name="Mortensen U.H."/>
            <person name="De vries R.P."/>
            <person name="Baker S.E."/>
            <person name="Andersen M.R."/>
        </authorList>
    </citation>
    <scope>NUCLEOTIDE SEQUENCE [LARGE SCALE GENOMIC DNA]</scope>
    <source>
        <strain evidence="2 3">CBS 600.67</strain>
    </source>
</reference>
<accession>A0ABR4IH28</accession>